<feature type="binding site" evidence="16">
    <location>
        <position position="72"/>
    </location>
    <ligand>
        <name>Zn(2+)</name>
        <dbReference type="ChEBI" id="CHEBI:29105"/>
        <note>catalytic</note>
    </ligand>
</feature>
<evidence type="ECO:0000256" key="6">
    <source>
        <dbReference type="ARBA" id="ARBA00022723"/>
    </source>
</evidence>
<feature type="transmembrane region" description="Helical" evidence="14">
    <location>
        <begin position="140"/>
        <end position="160"/>
    </location>
</feature>
<feature type="transmembrane region" description="Helical" evidence="14">
    <location>
        <begin position="49"/>
        <end position="67"/>
    </location>
</feature>
<evidence type="ECO:0000256" key="12">
    <source>
        <dbReference type="ARBA" id="ARBA00023122"/>
    </source>
</evidence>
<evidence type="ECO:0000256" key="1">
    <source>
        <dbReference type="ARBA" id="ARBA00004651"/>
    </source>
</evidence>
<dbReference type="GO" id="GO:0008237">
    <property type="term" value="F:metallopeptidase activity"/>
    <property type="evidence" value="ECO:0007669"/>
    <property type="project" value="UniProtKB-UniRule"/>
</dbReference>
<accession>A0A318LPP6</accession>
<sequence length="387" mass="40313">MFRGAIPLGRVAGIAVGAHWSVLIAVLLFAQILAIQVLPETAPGIARGWYWVAAVGIALCLMGSLLAHELAHALLARHYGITVERITLWLLGGAAQLEREPPTARADFLIALVGPATSAGLGGVFWAAAAVGDPALPRLLVAGLLWLAVVNIALGVFNLLPGTPLDGGRVLRAAVWKVTGDRARAARVAARGGQVLGTVLVGLGIAEILLLRQLGGLWLALVGWFLTTAAQTELAGERVRTLLGDLPVSAIMTREPVVAPGWWTVRAFLDRTARTARRRVFPVVSFEGAPIGVVNLGELAKLTPDQRMTTTVAAACRMPPSVTIADAGTPVVDVLKTVALRPGRDLLLVREGSALAGVMSAGDLSRTLELAALADAAPTPRAGAGDR</sequence>
<dbReference type="InterPro" id="IPR008915">
    <property type="entry name" value="Peptidase_M50"/>
</dbReference>
<keyword evidence="5 14" id="KW-0812">Transmembrane</keyword>
<evidence type="ECO:0000256" key="4">
    <source>
        <dbReference type="ARBA" id="ARBA00022670"/>
    </source>
</evidence>
<evidence type="ECO:0000256" key="9">
    <source>
        <dbReference type="ARBA" id="ARBA00022833"/>
    </source>
</evidence>
<keyword evidence="8 14" id="KW-0378">Hydrolase</keyword>
<dbReference type="InterPro" id="IPR016483">
    <property type="entry name" value="UCP006404_Pept_M50_CBS"/>
</dbReference>
<keyword evidence="12" id="KW-0129">CBS domain</keyword>
<evidence type="ECO:0000256" key="11">
    <source>
        <dbReference type="ARBA" id="ARBA00023049"/>
    </source>
</evidence>
<comment type="subcellular location">
    <subcellularLocation>
        <location evidence="1 14">Cell membrane</location>
        <topology evidence="1 14">Multi-pass membrane protein</topology>
    </subcellularLocation>
</comment>
<feature type="domain" description="Peptidase M50" evidence="17">
    <location>
        <begin position="142"/>
        <end position="196"/>
    </location>
</feature>
<protein>
    <recommendedName>
        <fullName evidence="14">Zinc metalloprotease</fullName>
    </recommendedName>
</protein>
<proteinExistence type="inferred from homology"/>
<evidence type="ECO:0000256" key="15">
    <source>
        <dbReference type="PIRSR" id="PIRSR006404-1"/>
    </source>
</evidence>
<dbReference type="GO" id="GO:0006508">
    <property type="term" value="P:proteolysis"/>
    <property type="evidence" value="ECO:0007669"/>
    <property type="project" value="UniProtKB-KW"/>
</dbReference>
<dbReference type="PIRSF" id="PIRSF006404">
    <property type="entry name" value="UCP006404_Pept_M50_CBS"/>
    <property type="match status" value="1"/>
</dbReference>
<keyword evidence="19" id="KW-1185">Reference proteome</keyword>
<organism evidence="18 19">
    <name type="scientific">Prauserella flavalba</name>
    <dbReference type="NCBI Taxonomy" id="1477506"/>
    <lineage>
        <taxon>Bacteria</taxon>
        <taxon>Bacillati</taxon>
        <taxon>Actinomycetota</taxon>
        <taxon>Actinomycetes</taxon>
        <taxon>Pseudonocardiales</taxon>
        <taxon>Pseudonocardiaceae</taxon>
        <taxon>Prauserella</taxon>
    </lineage>
</organism>
<dbReference type="GO" id="GO:0046872">
    <property type="term" value="F:metal ion binding"/>
    <property type="evidence" value="ECO:0007669"/>
    <property type="project" value="UniProtKB-UniRule"/>
</dbReference>
<dbReference type="PANTHER" id="PTHR39188">
    <property type="entry name" value="MEMBRANE-ASSOCIATED ZINC METALLOPROTEASE M50B"/>
    <property type="match status" value="1"/>
</dbReference>
<keyword evidence="4 14" id="KW-0645">Protease</keyword>
<evidence type="ECO:0000313" key="18">
    <source>
        <dbReference type="EMBL" id="PXY36526.1"/>
    </source>
</evidence>
<keyword evidence="13 14" id="KW-0472">Membrane</keyword>
<comment type="cofactor">
    <cofactor evidence="14 16">
        <name>Zn(2+)</name>
        <dbReference type="ChEBI" id="CHEBI:29105"/>
    </cofactor>
    <text evidence="14 16">Binds 1 zinc ion per subunit.</text>
</comment>
<evidence type="ECO:0000256" key="10">
    <source>
        <dbReference type="ARBA" id="ARBA00022989"/>
    </source>
</evidence>
<feature type="binding site" evidence="16">
    <location>
        <position position="68"/>
    </location>
    <ligand>
        <name>Zn(2+)</name>
        <dbReference type="ChEBI" id="CHEBI:29105"/>
        <note>catalytic</note>
    </ligand>
</feature>
<feature type="active site" evidence="15">
    <location>
        <position position="69"/>
    </location>
</feature>
<evidence type="ECO:0000256" key="2">
    <source>
        <dbReference type="ARBA" id="ARBA00007931"/>
    </source>
</evidence>
<feature type="transmembrane region" description="Helical" evidence="14">
    <location>
        <begin position="12"/>
        <end position="37"/>
    </location>
</feature>
<keyword evidence="3 14" id="KW-1003">Cell membrane</keyword>
<evidence type="ECO:0000313" key="19">
    <source>
        <dbReference type="Proteomes" id="UP000247892"/>
    </source>
</evidence>
<dbReference type="SUPFAM" id="SSF54631">
    <property type="entry name" value="CBS-domain pair"/>
    <property type="match status" value="1"/>
</dbReference>
<evidence type="ECO:0000256" key="16">
    <source>
        <dbReference type="PIRSR" id="PIRSR006404-2"/>
    </source>
</evidence>
<feature type="binding site" evidence="16">
    <location>
        <position position="166"/>
    </location>
    <ligand>
        <name>Zn(2+)</name>
        <dbReference type="ChEBI" id="CHEBI:29105"/>
        <note>catalytic</note>
    </ligand>
</feature>
<comment type="similarity">
    <text evidence="2 14">Belongs to the peptidase M50B family.</text>
</comment>
<evidence type="ECO:0000256" key="13">
    <source>
        <dbReference type="ARBA" id="ARBA00023136"/>
    </source>
</evidence>
<dbReference type="OrthoDB" id="9781963at2"/>
<keyword evidence="11 14" id="KW-0482">Metalloprotease</keyword>
<keyword evidence="10 14" id="KW-1133">Transmembrane helix</keyword>
<evidence type="ECO:0000256" key="5">
    <source>
        <dbReference type="ARBA" id="ARBA00022692"/>
    </source>
</evidence>
<evidence type="ECO:0000256" key="3">
    <source>
        <dbReference type="ARBA" id="ARBA00022475"/>
    </source>
</evidence>
<dbReference type="RefSeq" id="WP_110336539.1">
    <property type="nucleotide sequence ID" value="NZ_MASU01000005.1"/>
</dbReference>
<feature type="domain" description="Peptidase M50" evidence="17">
    <location>
        <begin position="57"/>
        <end position="129"/>
    </location>
</feature>
<keyword evidence="6 14" id="KW-0479">Metal-binding</keyword>
<keyword evidence="7" id="KW-0677">Repeat</keyword>
<dbReference type="Pfam" id="PF02163">
    <property type="entry name" value="Peptidase_M50"/>
    <property type="match status" value="2"/>
</dbReference>
<evidence type="ECO:0000256" key="14">
    <source>
        <dbReference type="PIRNR" id="PIRNR006404"/>
    </source>
</evidence>
<gene>
    <name evidence="18" type="ORF">BA062_14160</name>
</gene>
<evidence type="ECO:0000256" key="7">
    <source>
        <dbReference type="ARBA" id="ARBA00022737"/>
    </source>
</evidence>
<dbReference type="Proteomes" id="UP000247892">
    <property type="component" value="Unassembled WGS sequence"/>
</dbReference>
<dbReference type="GO" id="GO:0005886">
    <property type="term" value="C:plasma membrane"/>
    <property type="evidence" value="ECO:0007669"/>
    <property type="project" value="UniProtKB-SubCell"/>
</dbReference>
<evidence type="ECO:0000256" key="8">
    <source>
        <dbReference type="ARBA" id="ARBA00022801"/>
    </source>
</evidence>
<reference evidence="18 19" key="1">
    <citation type="submission" date="2016-07" db="EMBL/GenBank/DDBJ databases">
        <title>Draft genome sequence of Prauserella sp. YIM 121212, isolated from alkaline soil.</title>
        <authorList>
            <person name="Ruckert C."/>
            <person name="Albersmeier A."/>
            <person name="Jiang C.-L."/>
            <person name="Jiang Y."/>
            <person name="Kalinowski J."/>
            <person name="Schneider O."/>
            <person name="Winkler A."/>
            <person name="Zotchev S.B."/>
        </authorList>
    </citation>
    <scope>NUCLEOTIDE SEQUENCE [LARGE SCALE GENOMIC DNA]</scope>
    <source>
        <strain evidence="18 19">YIM 121212</strain>
    </source>
</reference>
<dbReference type="AlphaFoldDB" id="A0A318LPP6"/>
<name>A0A318LPP6_9PSEU</name>
<dbReference type="InterPro" id="IPR046342">
    <property type="entry name" value="CBS_dom_sf"/>
</dbReference>
<evidence type="ECO:0000259" key="17">
    <source>
        <dbReference type="Pfam" id="PF02163"/>
    </source>
</evidence>
<dbReference type="CDD" id="cd06164">
    <property type="entry name" value="S2P-M50_SpoIVFB_CBS"/>
    <property type="match status" value="1"/>
</dbReference>
<dbReference type="PANTHER" id="PTHR39188:SF3">
    <property type="entry name" value="STAGE IV SPORULATION PROTEIN FB"/>
    <property type="match status" value="1"/>
</dbReference>
<dbReference type="EMBL" id="MASU01000005">
    <property type="protein sequence ID" value="PXY36526.1"/>
    <property type="molecule type" value="Genomic_DNA"/>
</dbReference>
<feature type="transmembrane region" description="Helical" evidence="14">
    <location>
        <begin position="192"/>
        <end position="211"/>
    </location>
</feature>
<feature type="transmembrane region" description="Helical" evidence="14">
    <location>
        <begin position="108"/>
        <end position="128"/>
    </location>
</feature>
<keyword evidence="9 14" id="KW-0862">Zinc</keyword>
<comment type="caution">
    <text evidence="18">The sequence shown here is derived from an EMBL/GenBank/DDBJ whole genome shotgun (WGS) entry which is preliminary data.</text>
</comment>
<dbReference type="Gene3D" id="3.10.580.10">
    <property type="entry name" value="CBS-domain"/>
    <property type="match status" value="1"/>
</dbReference>